<gene>
    <name evidence="1" type="ORF">Sango_1520100</name>
</gene>
<organism evidence="1 2">
    <name type="scientific">Sesamum angolense</name>
    <dbReference type="NCBI Taxonomy" id="2727404"/>
    <lineage>
        <taxon>Eukaryota</taxon>
        <taxon>Viridiplantae</taxon>
        <taxon>Streptophyta</taxon>
        <taxon>Embryophyta</taxon>
        <taxon>Tracheophyta</taxon>
        <taxon>Spermatophyta</taxon>
        <taxon>Magnoliopsida</taxon>
        <taxon>eudicotyledons</taxon>
        <taxon>Gunneridae</taxon>
        <taxon>Pentapetalae</taxon>
        <taxon>asterids</taxon>
        <taxon>lamiids</taxon>
        <taxon>Lamiales</taxon>
        <taxon>Pedaliaceae</taxon>
        <taxon>Sesamum</taxon>
    </lineage>
</organism>
<evidence type="ECO:0000313" key="2">
    <source>
        <dbReference type="Proteomes" id="UP001289374"/>
    </source>
</evidence>
<evidence type="ECO:0000313" key="1">
    <source>
        <dbReference type="EMBL" id="KAK4396835.1"/>
    </source>
</evidence>
<accession>A0AAE1WNT6</accession>
<sequence>MAEDFEAAVEEGLRLSKRVYFGKDRAVAPPKPLTAMDRATGCSYLPTSPMLYAVVTDPAIVDNPDRPSYQPHVHGRCDPPALIPLQMNGVSLEVDCSLDTAFVTVTGTWRLHCVMSSRSCDCRIGVPMGEQIDGGTNISVKLRWCQKLLYCDGQFTLNIPFNFPEYVAPAAKKISKRETIQLNVNAGSGTEILLKTTSHPLKEQLRQAGKLGFFYDSEVLSWSSSDFVFTYSVSSSHTFGGVLLSPPLVHDVDHRDMFCCYLFPGKQQSRKAFRREVVFAVDISGSMSGKLLEDTKTALFTALAKLDAEDF</sequence>
<dbReference type="SUPFAM" id="SSF53300">
    <property type="entry name" value="vWA-like"/>
    <property type="match status" value="1"/>
</dbReference>
<name>A0AAE1WNT6_9LAMI</name>
<reference evidence="1" key="2">
    <citation type="journal article" date="2024" name="Plant">
        <title>Genomic evolution and insights into agronomic trait innovations of Sesamum species.</title>
        <authorList>
            <person name="Miao H."/>
            <person name="Wang L."/>
            <person name="Qu L."/>
            <person name="Liu H."/>
            <person name="Sun Y."/>
            <person name="Le M."/>
            <person name="Wang Q."/>
            <person name="Wei S."/>
            <person name="Zheng Y."/>
            <person name="Lin W."/>
            <person name="Duan Y."/>
            <person name="Cao H."/>
            <person name="Xiong S."/>
            <person name="Wang X."/>
            <person name="Wei L."/>
            <person name="Li C."/>
            <person name="Ma Q."/>
            <person name="Ju M."/>
            <person name="Zhao R."/>
            <person name="Li G."/>
            <person name="Mu C."/>
            <person name="Tian Q."/>
            <person name="Mei H."/>
            <person name="Zhang T."/>
            <person name="Gao T."/>
            <person name="Zhang H."/>
        </authorList>
    </citation>
    <scope>NUCLEOTIDE SEQUENCE</scope>
    <source>
        <strain evidence="1">K16</strain>
    </source>
</reference>
<dbReference type="InterPro" id="IPR036465">
    <property type="entry name" value="vWFA_dom_sf"/>
</dbReference>
<dbReference type="AlphaFoldDB" id="A0AAE1WNT6"/>
<dbReference type="EMBL" id="JACGWL010000008">
    <property type="protein sequence ID" value="KAK4396835.1"/>
    <property type="molecule type" value="Genomic_DNA"/>
</dbReference>
<dbReference type="Proteomes" id="UP001289374">
    <property type="component" value="Unassembled WGS sequence"/>
</dbReference>
<comment type="caution">
    <text evidence="1">The sequence shown here is derived from an EMBL/GenBank/DDBJ whole genome shotgun (WGS) entry which is preliminary data.</text>
</comment>
<dbReference type="PANTHER" id="PTHR46503:SF1">
    <property type="entry name" value="INTER-ALPHA-TRYPSIN INHIBITOR HEAVY CHAIN-LIKE PROTEIN"/>
    <property type="match status" value="1"/>
</dbReference>
<protein>
    <submittedName>
        <fullName evidence="1">Uncharacterized protein</fullName>
    </submittedName>
</protein>
<keyword evidence="2" id="KW-1185">Reference proteome</keyword>
<dbReference type="PANTHER" id="PTHR46503">
    <property type="entry name" value="INTER-ALPHA-TRYPSIN INHIBITOR HEAVY CHAIN-LIKE PROTEIN"/>
    <property type="match status" value="1"/>
</dbReference>
<reference evidence="1" key="1">
    <citation type="submission" date="2020-06" db="EMBL/GenBank/DDBJ databases">
        <authorList>
            <person name="Li T."/>
            <person name="Hu X."/>
            <person name="Zhang T."/>
            <person name="Song X."/>
            <person name="Zhang H."/>
            <person name="Dai N."/>
            <person name="Sheng W."/>
            <person name="Hou X."/>
            <person name="Wei L."/>
        </authorList>
    </citation>
    <scope>NUCLEOTIDE SEQUENCE</scope>
    <source>
        <strain evidence="1">K16</strain>
        <tissue evidence="1">Leaf</tissue>
    </source>
</reference>
<proteinExistence type="predicted"/>